<dbReference type="SMART" id="SM00086">
    <property type="entry name" value="PAC"/>
    <property type="match status" value="1"/>
</dbReference>
<dbReference type="SUPFAM" id="SSF55785">
    <property type="entry name" value="PYP-like sensor domain (PAS domain)"/>
    <property type="match status" value="1"/>
</dbReference>
<dbReference type="NCBIfam" id="TIGR00229">
    <property type="entry name" value="sensory_box"/>
    <property type="match status" value="1"/>
</dbReference>
<dbReference type="SMART" id="SM00065">
    <property type="entry name" value="GAF"/>
    <property type="match status" value="1"/>
</dbReference>
<dbReference type="SMART" id="SM00448">
    <property type="entry name" value="REC"/>
    <property type="match status" value="1"/>
</dbReference>
<dbReference type="CDD" id="cd00156">
    <property type="entry name" value="REC"/>
    <property type="match status" value="1"/>
</dbReference>
<dbReference type="Gene3D" id="3.40.50.2300">
    <property type="match status" value="1"/>
</dbReference>
<evidence type="ECO:0000256" key="2">
    <source>
        <dbReference type="ARBA" id="ARBA00022643"/>
    </source>
</evidence>
<keyword evidence="7" id="KW-0804">Transcription</keyword>
<dbReference type="SUPFAM" id="SSF55781">
    <property type="entry name" value="GAF domain-like"/>
    <property type="match status" value="1"/>
</dbReference>
<sequence>MSATPRILVVDGDEDRAAETAAVLTDLGADADVEIAGSDDEALSAIGRAVPDCVVTEQDLGERTGLELLETVRAVHGQVPVVLCSAMGSERVAERAVAADVDGYVRRQTGDWEDRLRERVSACLEAGTGTDRLKERALDEAPVGITIADANAPDMPLVYVNESFVRLTGYEREFAIGRNCRFLQGEDSDPEAIQAMRDAIEAQESESVELVNYTKDGERFWNRVDIAPVRNSAGEVTHYVGFQTDVTDRVDAERTAEHRAAMLDTERAGLEHLLDRVNGVVQETTRALVESTTRAGIERNVTELLADTDPYTCAWVGEPDLADDSIRPNAIVGGPSEGDALELSRSDGPVARAIETGEVQVAAVEGLPTAAWHEARTDDRCEMLAAIPLVYRDARYGVLTVYTSDADALDEREATILAALGRMVATAVSAAETRRTLTADDIVELSFHVDDRSVFFVDVAQRADATLSYAGSVYRDDDTLGMFFTVESDDPDAVVAIAEEHDDVAAAKVITRNEGIALVEFSIGSSGLLSTLAEYGGDVTDIEASPETTTVEVELPREANARTVVDNVEQAFGGVSLGAYRERQRAATTKQEFIAALEDELTDRQLTALQRAYFGDFFEWPRPTSGDDLAESMGIARSTYHQHLRAAERKLVGEFFDRP</sequence>
<dbReference type="SMART" id="SM00091">
    <property type="entry name" value="PAS"/>
    <property type="match status" value="1"/>
</dbReference>
<evidence type="ECO:0000256" key="3">
    <source>
        <dbReference type="ARBA" id="ARBA00022679"/>
    </source>
</evidence>
<feature type="domain" description="PAS" evidence="10">
    <location>
        <begin position="130"/>
        <end position="203"/>
    </location>
</feature>
<dbReference type="GO" id="GO:0016301">
    <property type="term" value="F:kinase activity"/>
    <property type="evidence" value="ECO:0007669"/>
    <property type="project" value="UniProtKB-KW"/>
</dbReference>
<dbReference type="InterPro" id="IPR007050">
    <property type="entry name" value="HTH_bacterioopsin"/>
</dbReference>
<organism evidence="12 13">
    <name type="scientific">Haloarchaeobius iranensis</name>
    <dbReference type="NCBI Taxonomy" id="996166"/>
    <lineage>
        <taxon>Archaea</taxon>
        <taxon>Methanobacteriati</taxon>
        <taxon>Methanobacteriota</taxon>
        <taxon>Stenosarchaea group</taxon>
        <taxon>Halobacteria</taxon>
        <taxon>Halobacteriales</taxon>
        <taxon>Halorubellaceae</taxon>
        <taxon>Haloarchaeobius</taxon>
    </lineage>
</organism>
<keyword evidence="1" id="KW-0285">Flavoprotein</keyword>
<evidence type="ECO:0000259" key="10">
    <source>
        <dbReference type="PROSITE" id="PS50112"/>
    </source>
</evidence>
<keyword evidence="2" id="KW-0288">FMN</keyword>
<dbReference type="InterPro" id="IPR000700">
    <property type="entry name" value="PAS-assoc_C"/>
</dbReference>
<dbReference type="OrthoDB" id="106505at2157"/>
<dbReference type="InterPro" id="IPR003018">
    <property type="entry name" value="GAF"/>
</dbReference>
<dbReference type="PROSITE" id="PS50113">
    <property type="entry name" value="PAC"/>
    <property type="match status" value="1"/>
</dbReference>
<dbReference type="Pfam" id="PF13185">
    <property type="entry name" value="GAF_2"/>
    <property type="match status" value="1"/>
</dbReference>
<evidence type="ECO:0000256" key="1">
    <source>
        <dbReference type="ARBA" id="ARBA00022630"/>
    </source>
</evidence>
<comment type="caution">
    <text evidence="8">Lacks conserved residue(s) required for the propagation of feature annotation.</text>
</comment>
<dbReference type="InterPro" id="IPR035965">
    <property type="entry name" value="PAS-like_dom_sf"/>
</dbReference>
<gene>
    <name evidence="12" type="ORF">SAMN05192554_101285</name>
</gene>
<dbReference type="Gene3D" id="3.30.450.20">
    <property type="entry name" value="PAS domain"/>
    <property type="match status" value="1"/>
</dbReference>
<dbReference type="InterPro" id="IPR000014">
    <property type="entry name" value="PAS"/>
</dbReference>
<dbReference type="STRING" id="996166.SAMN05192554_101285"/>
<dbReference type="EMBL" id="FNIA01000001">
    <property type="protein sequence ID" value="SDM37101.1"/>
    <property type="molecule type" value="Genomic_DNA"/>
</dbReference>
<name>A0A1G9SNW9_9EURY</name>
<dbReference type="Pfam" id="PF15915">
    <property type="entry name" value="BAT"/>
    <property type="match status" value="1"/>
</dbReference>
<dbReference type="Pfam" id="PF13426">
    <property type="entry name" value="PAS_9"/>
    <property type="match status" value="1"/>
</dbReference>
<keyword evidence="4" id="KW-0418">Kinase</keyword>
<evidence type="ECO:0000256" key="8">
    <source>
        <dbReference type="PROSITE-ProRule" id="PRU00169"/>
    </source>
</evidence>
<dbReference type="Pfam" id="PF00072">
    <property type="entry name" value="Response_reg"/>
    <property type="match status" value="1"/>
</dbReference>
<dbReference type="CDD" id="cd00130">
    <property type="entry name" value="PAS"/>
    <property type="match status" value="1"/>
</dbReference>
<dbReference type="Proteomes" id="UP000199370">
    <property type="component" value="Unassembled WGS sequence"/>
</dbReference>
<dbReference type="RefSeq" id="WP_089731234.1">
    <property type="nucleotide sequence ID" value="NZ_FNIA01000001.1"/>
</dbReference>
<evidence type="ECO:0000259" key="9">
    <source>
        <dbReference type="PROSITE" id="PS50110"/>
    </source>
</evidence>
<evidence type="ECO:0000256" key="6">
    <source>
        <dbReference type="ARBA" id="ARBA00023015"/>
    </source>
</evidence>
<evidence type="ECO:0000256" key="5">
    <source>
        <dbReference type="ARBA" id="ARBA00022991"/>
    </source>
</evidence>
<protein>
    <submittedName>
        <fullName evidence="12">PAS domain S-box-containing protein</fullName>
    </submittedName>
</protein>
<dbReference type="PROSITE" id="PS50110">
    <property type="entry name" value="RESPONSE_REGULATORY"/>
    <property type="match status" value="1"/>
</dbReference>
<evidence type="ECO:0000256" key="7">
    <source>
        <dbReference type="ARBA" id="ARBA00023163"/>
    </source>
</evidence>
<dbReference type="InterPro" id="IPR011006">
    <property type="entry name" value="CheY-like_superfamily"/>
</dbReference>
<keyword evidence="13" id="KW-1185">Reference proteome</keyword>
<keyword evidence="6" id="KW-0805">Transcription regulation</keyword>
<dbReference type="InterPro" id="IPR029016">
    <property type="entry name" value="GAF-like_dom_sf"/>
</dbReference>
<dbReference type="InterPro" id="IPR001610">
    <property type="entry name" value="PAC"/>
</dbReference>
<dbReference type="AlphaFoldDB" id="A0A1G9SNW9"/>
<dbReference type="GO" id="GO:0000160">
    <property type="term" value="P:phosphorelay signal transduction system"/>
    <property type="evidence" value="ECO:0007669"/>
    <property type="project" value="InterPro"/>
</dbReference>
<proteinExistence type="predicted"/>
<reference evidence="12 13" key="1">
    <citation type="submission" date="2016-10" db="EMBL/GenBank/DDBJ databases">
        <authorList>
            <person name="de Groot N.N."/>
        </authorList>
    </citation>
    <scope>NUCLEOTIDE SEQUENCE [LARGE SCALE GENOMIC DNA]</scope>
    <source>
        <strain evidence="13">EB21,IBRC-M 10013,KCTC 4048</strain>
    </source>
</reference>
<dbReference type="Gene3D" id="3.30.450.40">
    <property type="match status" value="1"/>
</dbReference>
<dbReference type="PANTHER" id="PTHR47429">
    <property type="entry name" value="PROTEIN TWIN LOV 1"/>
    <property type="match status" value="1"/>
</dbReference>
<evidence type="ECO:0000259" key="11">
    <source>
        <dbReference type="PROSITE" id="PS50113"/>
    </source>
</evidence>
<feature type="domain" description="PAC" evidence="11">
    <location>
        <begin position="204"/>
        <end position="258"/>
    </location>
</feature>
<evidence type="ECO:0000256" key="4">
    <source>
        <dbReference type="ARBA" id="ARBA00022777"/>
    </source>
</evidence>
<dbReference type="PANTHER" id="PTHR47429:SF2">
    <property type="entry name" value="PROTEIN TWIN LOV 1"/>
    <property type="match status" value="1"/>
</dbReference>
<dbReference type="PROSITE" id="PS50112">
    <property type="entry name" value="PAS"/>
    <property type="match status" value="1"/>
</dbReference>
<keyword evidence="3" id="KW-0808">Transferase</keyword>
<dbReference type="InterPro" id="IPR031803">
    <property type="entry name" value="BAT_GAF/HTH-assoc"/>
</dbReference>
<evidence type="ECO:0000313" key="13">
    <source>
        <dbReference type="Proteomes" id="UP000199370"/>
    </source>
</evidence>
<accession>A0A1G9SNW9</accession>
<evidence type="ECO:0000313" key="12">
    <source>
        <dbReference type="EMBL" id="SDM37101.1"/>
    </source>
</evidence>
<feature type="domain" description="Response regulatory" evidence="9">
    <location>
        <begin position="6"/>
        <end position="122"/>
    </location>
</feature>
<dbReference type="Pfam" id="PF04967">
    <property type="entry name" value="HTH_10"/>
    <property type="match status" value="1"/>
</dbReference>
<keyword evidence="5" id="KW-0157">Chromophore</keyword>
<dbReference type="SUPFAM" id="SSF52172">
    <property type="entry name" value="CheY-like"/>
    <property type="match status" value="1"/>
</dbReference>
<dbReference type="InterPro" id="IPR001789">
    <property type="entry name" value="Sig_transdc_resp-reg_receiver"/>
</dbReference>